<evidence type="ECO:0000259" key="3">
    <source>
        <dbReference type="Pfam" id="PF13505"/>
    </source>
</evidence>
<accession>A0A370KLD1</accession>
<feature type="domain" description="Outer membrane protein beta-barrel" evidence="3">
    <location>
        <begin position="8"/>
        <end position="253"/>
    </location>
</feature>
<dbReference type="OrthoDB" id="5643626at2"/>
<dbReference type="Proteomes" id="UP000254939">
    <property type="component" value="Unassembled WGS sequence"/>
</dbReference>
<dbReference type="Gene3D" id="2.40.160.20">
    <property type="match status" value="1"/>
</dbReference>
<dbReference type="SUPFAM" id="SSF56925">
    <property type="entry name" value="OMPA-like"/>
    <property type="match status" value="1"/>
</dbReference>
<proteinExistence type="predicted"/>
<keyword evidence="1 2" id="KW-0732">Signal</keyword>
<reference evidence="4 5" key="1">
    <citation type="submission" date="2017-03" db="EMBL/GenBank/DDBJ databases">
        <title>Genome analysis of Rhizobial strains effectives or ineffectives for nitrogen fixation isolated from bean seeds.</title>
        <authorList>
            <person name="Peralta H."/>
            <person name="Aguilar-Vera A."/>
            <person name="Mora Y."/>
            <person name="Vargas-Lagunas C."/>
            <person name="Girard L."/>
            <person name="Mora J."/>
        </authorList>
    </citation>
    <scope>NUCLEOTIDE SEQUENCE [LARGE SCALE GENOMIC DNA]</scope>
    <source>
        <strain evidence="4 5">CCGM3</strain>
    </source>
</reference>
<dbReference type="AlphaFoldDB" id="A0A370KLD1"/>
<evidence type="ECO:0000313" key="4">
    <source>
        <dbReference type="EMBL" id="RDJ08977.1"/>
    </source>
</evidence>
<name>A0A370KLD1_9HYPH</name>
<evidence type="ECO:0000313" key="5">
    <source>
        <dbReference type="Proteomes" id="UP000254939"/>
    </source>
</evidence>
<sequence>MKRFLIAAAAALMGGVPALAADLYVDPAPPPVPAFGGWYLRGDIGMTNQRLGGMQHELFDDVDFREFVDDGSFDSGPLGALGVGYQFNQWLRGDAIVQYRGKTDFSALDRYGHTDATGTAVWDATNDYDGAKSEWLLMANAYVDIGTWEGITPYVGAGIGASRNTISRFRDVNVPTLGVAYGDSDSTWNFAWALHAGIGYQVTDRLTVDFGYSYVDLGDAKSGRLRSYDDTVNTGPMHFNNITSHDFKLGLRYSLQ</sequence>
<feature type="chain" id="PRO_5016720072" evidence="2">
    <location>
        <begin position="21"/>
        <end position="256"/>
    </location>
</feature>
<organism evidence="4 5">
    <name type="scientific">Rhizobium grahamii</name>
    <dbReference type="NCBI Taxonomy" id="1120045"/>
    <lineage>
        <taxon>Bacteria</taxon>
        <taxon>Pseudomonadati</taxon>
        <taxon>Pseudomonadota</taxon>
        <taxon>Alphaproteobacteria</taxon>
        <taxon>Hyphomicrobiales</taxon>
        <taxon>Rhizobiaceae</taxon>
        <taxon>Rhizobium/Agrobacterium group</taxon>
        <taxon>Rhizobium</taxon>
    </lineage>
</organism>
<comment type="caution">
    <text evidence="4">The sequence shown here is derived from an EMBL/GenBank/DDBJ whole genome shotgun (WGS) entry which is preliminary data.</text>
</comment>
<dbReference type="EMBL" id="NAAC01000018">
    <property type="protein sequence ID" value="RDJ08977.1"/>
    <property type="molecule type" value="Genomic_DNA"/>
</dbReference>
<dbReference type="InterPro" id="IPR011250">
    <property type="entry name" value="OMP/PagP_B-barrel"/>
</dbReference>
<protein>
    <submittedName>
        <fullName evidence="4">Cell envelope biogenesis protein OmpA</fullName>
    </submittedName>
</protein>
<feature type="signal peptide" evidence="2">
    <location>
        <begin position="1"/>
        <end position="20"/>
    </location>
</feature>
<dbReference type="InterPro" id="IPR027385">
    <property type="entry name" value="Beta-barrel_OMP"/>
</dbReference>
<gene>
    <name evidence="4" type="ORF">B5K06_20815</name>
</gene>
<dbReference type="RefSeq" id="WP_114714545.1">
    <property type="nucleotide sequence ID" value="NZ_KZ857261.1"/>
</dbReference>
<evidence type="ECO:0000256" key="2">
    <source>
        <dbReference type="SAM" id="SignalP"/>
    </source>
</evidence>
<dbReference type="Pfam" id="PF13505">
    <property type="entry name" value="OMP_b-brl"/>
    <property type="match status" value="1"/>
</dbReference>
<evidence type="ECO:0000256" key="1">
    <source>
        <dbReference type="ARBA" id="ARBA00022729"/>
    </source>
</evidence>